<accession>A0A5S4FNC9</accession>
<proteinExistence type="predicted"/>
<dbReference type="EMBL" id="VCKX01000286">
    <property type="protein sequence ID" value="TMR21954.1"/>
    <property type="molecule type" value="Genomic_DNA"/>
</dbReference>
<keyword evidence="3" id="KW-1185">Reference proteome</keyword>
<organism evidence="2 3">
    <name type="scientific">Nonomuraea zeae</name>
    <dbReference type="NCBI Taxonomy" id="1642303"/>
    <lineage>
        <taxon>Bacteria</taxon>
        <taxon>Bacillati</taxon>
        <taxon>Actinomycetota</taxon>
        <taxon>Actinomycetes</taxon>
        <taxon>Streptosporangiales</taxon>
        <taxon>Streptosporangiaceae</taxon>
        <taxon>Nonomuraea</taxon>
    </lineage>
</organism>
<comment type="caution">
    <text evidence="2">The sequence shown here is derived from an EMBL/GenBank/DDBJ whole genome shotgun (WGS) entry which is preliminary data.</text>
</comment>
<dbReference type="InterPro" id="IPR009081">
    <property type="entry name" value="PP-bd_ACP"/>
</dbReference>
<dbReference type="SUPFAM" id="SSF47336">
    <property type="entry name" value="ACP-like"/>
    <property type="match status" value="1"/>
</dbReference>
<sequence length="102" mass="10377">MTGGSADTAVERVVAEEWTATLPGEPGGGDPDFFLAGGTSIEAVRLLARIEARLGVHVALRSFLADARLGTLQAVCAHALRPVRAAEGGVPAARDSDDPGAV</sequence>
<protein>
    <recommendedName>
        <fullName evidence="1">Carrier domain-containing protein</fullName>
    </recommendedName>
</protein>
<reference evidence="2 3" key="1">
    <citation type="submission" date="2019-05" db="EMBL/GenBank/DDBJ databases">
        <title>Draft genome sequence of Nonomuraea zeae DSM 100528.</title>
        <authorList>
            <person name="Saricaoglu S."/>
            <person name="Isik K."/>
        </authorList>
    </citation>
    <scope>NUCLEOTIDE SEQUENCE [LARGE SCALE GENOMIC DNA]</scope>
    <source>
        <strain evidence="2 3">DSM 100528</strain>
    </source>
</reference>
<dbReference type="Proteomes" id="UP000306628">
    <property type="component" value="Unassembled WGS sequence"/>
</dbReference>
<dbReference type="InterPro" id="IPR036736">
    <property type="entry name" value="ACP-like_sf"/>
</dbReference>
<dbReference type="Gene3D" id="1.10.1200.10">
    <property type="entry name" value="ACP-like"/>
    <property type="match status" value="1"/>
</dbReference>
<dbReference type="RefSeq" id="WP_138696941.1">
    <property type="nucleotide sequence ID" value="NZ_JBHSAZ010000107.1"/>
</dbReference>
<feature type="domain" description="Carrier" evidence="1">
    <location>
        <begin position="5"/>
        <end position="83"/>
    </location>
</feature>
<dbReference type="PROSITE" id="PS50075">
    <property type="entry name" value="CARRIER"/>
    <property type="match status" value="1"/>
</dbReference>
<evidence type="ECO:0000313" key="3">
    <source>
        <dbReference type="Proteomes" id="UP000306628"/>
    </source>
</evidence>
<dbReference type="Pfam" id="PF00550">
    <property type="entry name" value="PP-binding"/>
    <property type="match status" value="1"/>
</dbReference>
<dbReference type="AlphaFoldDB" id="A0A5S4FNC9"/>
<evidence type="ECO:0000313" key="2">
    <source>
        <dbReference type="EMBL" id="TMR21954.1"/>
    </source>
</evidence>
<evidence type="ECO:0000259" key="1">
    <source>
        <dbReference type="PROSITE" id="PS50075"/>
    </source>
</evidence>
<gene>
    <name evidence="2" type="ORF">ETD85_50210</name>
</gene>
<name>A0A5S4FNC9_9ACTN</name>